<evidence type="ECO:0000259" key="2">
    <source>
        <dbReference type="Pfam" id="PF00535"/>
    </source>
</evidence>
<dbReference type="PANTHER" id="PTHR43685">
    <property type="entry name" value="GLYCOSYLTRANSFERASE"/>
    <property type="match status" value="1"/>
</dbReference>
<dbReference type="GO" id="GO:0016740">
    <property type="term" value="F:transferase activity"/>
    <property type="evidence" value="ECO:0007669"/>
    <property type="project" value="UniProtKB-KW"/>
</dbReference>
<dbReference type="Pfam" id="PF00535">
    <property type="entry name" value="Glycos_transf_2"/>
    <property type="match status" value="1"/>
</dbReference>
<dbReference type="Gene3D" id="3.40.50.2000">
    <property type="entry name" value="Glycogen Phosphorylase B"/>
    <property type="match status" value="1"/>
</dbReference>
<accession>F1YRU6</accession>
<dbReference type="Pfam" id="PF13524">
    <property type="entry name" value="Glyco_trans_1_2"/>
    <property type="match status" value="1"/>
</dbReference>
<evidence type="ECO:0000256" key="1">
    <source>
        <dbReference type="SAM" id="Coils"/>
    </source>
</evidence>
<dbReference type="PANTHER" id="PTHR43685:SF2">
    <property type="entry name" value="GLYCOSYLTRANSFERASE 2-LIKE DOMAIN-CONTAINING PROTEIN"/>
    <property type="match status" value="1"/>
</dbReference>
<organism evidence="4 5">
    <name type="scientific">Acetobacter pomorum DM001</name>
    <dbReference type="NCBI Taxonomy" id="945681"/>
    <lineage>
        <taxon>Bacteria</taxon>
        <taxon>Pseudomonadati</taxon>
        <taxon>Pseudomonadota</taxon>
        <taxon>Alphaproteobacteria</taxon>
        <taxon>Acetobacterales</taxon>
        <taxon>Acetobacteraceae</taxon>
        <taxon>Acetobacter</taxon>
    </lineage>
</organism>
<comment type="caution">
    <text evidence="4">The sequence shown here is derived from an EMBL/GenBank/DDBJ whole genome shotgun (WGS) entry which is preliminary data.</text>
</comment>
<evidence type="ECO:0000313" key="4">
    <source>
        <dbReference type="EMBL" id="EGE48536.1"/>
    </source>
</evidence>
<dbReference type="AlphaFoldDB" id="F1YRU6"/>
<dbReference type="EMBL" id="AEUP01000014">
    <property type="protein sequence ID" value="EGE48536.1"/>
    <property type="molecule type" value="Genomic_DNA"/>
</dbReference>
<protein>
    <submittedName>
        <fullName evidence="4">Glycosyl Transferase Family Protein</fullName>
    </submittedName>
</protein>
<dbReference type="InterPro" id="IPR029044">
    <property type="entry name" value="Nucleotide-diphossugar_trans"/>
</dbReference>
<keyword evidence="1" id="KW-0175">Coiled coil</keyword>
<keyword evidence="4" id="KW-0808">Transferase</keyword>
<dbReference type="CDD" id="cd00761">
    <property type="entry name" value="Glyco_tranf_GTA_type"/>
    <property type="match status" value="1"/>
</dbReference>
<proteinExistence type="predicted"/>
<dbReference type="SUPFAM" id="SSF53448">
    <property type="entry name" value="Nucleotide-diphospho-sugar transferases"/>
    <property type="match status" value="1"/>
</dbReference>
<reference evidence="4 5" key="1">
    <citation type="journal article" date="2011" name="Science">
        <title>Drosophila microbiome modulates host developmental and metabolic homeostasis via insulin signaling.</title>
        <authorList>
            <person name="Shin S.C."/>
            <person name="Kim S.H."/>
            <person name="You H."/>
            <person name="Kim B."/>
            <person name="Kim A.C."/>
            <person name="Lee K.A."/>
            <person name="Yoon J.H."/>
            <person name="Ryu J.H."/>
            <person name="Lee W.J."/>
        </authorList>
    </citation>
    <scope>NUCLEOTIDE SEQUENCE [LARGE SCALE GENOMIC DNA]</scope>
    <source>
        <strain evidence="4 5">DM001</strain>
    </source>
</reference>
<dbReference type="InterPro" id="IPR050834">
    <property type="entry name" value="Glycosyltransf_2"/>
</dbReference>
<dbReference type="Gene3D" id="3.90.550.10">
    <property type="entry name" value="Spore Coat Polysaccharide Biosynthesis Protein SpsA, Chain A"/>
    <property type="match status" value="1"/>
</dbReference>
<sequence>MLFAIFHHHNWTRAGHMPVVPSSLAESLSSLEDSPLFTPTILIQNSTFGCENIPFLSWILKEAFFSGLLLVGSSLSIKETLSFRFNIHPSSFQLTFQAELPSSITHNNQVIYIAARMWQSAESIQHLLNTAPEGTLLLLEGIKDSRRAEAWEHLSALFPAFMFPQGTGLGILAATEVACLFPLLTPDSRLSDTEKTTKNLLRERFAFAGEFWFNKALLTAAHAQIDTLKQDLVQTRSHVFSQQMLTHHESDQSAQKIDSLQKTLQQTQKNEQALIQEKQEITDRLTSFISTVKQRELCYQQQTKTLNNHILTLSAYIDSLKQTYSAYSQHIHDLWGRFAQEVLDRTEAQDALKTYLSTPSGVIRSIARALVKGVVVPYVPDLPQPPHVESPPQLPPAPPPLLLEHSSAAPLTFPEVPEATSISIIEQPSQPSGFNVLFVAGEPDSPGVNYRCIRNAAACSLAGFPAQWKRCADVGPDDINWADVMILWRVEFSGHVDIMLRLAREQNMPVIFDTDDLTFIPALARMDIIDGIRSIGATEERIETVFTDMQRTLLRTDIGFAPTDALADAMRVYQPVTYTVPNIYNTECLALSRKAYRMRQLNPDEQIIRIGYATGSRTHQKDFAQVSSVLARLLHEKPNLRLVLFRETGNHRPVLLMNEFPEFEPVRDQIEWRDMCTLPALPSELARFDISIAPLETQNPFCNAKSELKFFEAALAGVPSIVSPTAPFRQCVQNGRTGLFATTPEEWETALRTLIENPDLRHRMARNAYHAALWHFGPQRQAILLGTIMESLKGEKQAAQTAEIQIARGHYLARNLPDIPDCSVMFLHDALQEANVTVIITSYNYENFILEALESVRLQTIPTLDLVVVDDGSTDGSLNQIKSWMEKQTARFNRLILLQTNSNAGLGGARNCGVAYAETPFFLPLDADNRLLPHACETLLSATDELTAYAYPIIQQFGDPAQHPTLGQEPFRPMQLVAGNYIDAMALVAKWAWAAAGGYYVSRDAMGWEDYDLWCTMAEYGLRGTHVPEVLAEYRVHQTSMTNNVTEKMAHKQRVVSLIEERHPWIRLVQKSAKQREVTTS</sequence>
<dbReference type="InterPro" id="IPR001173">
    <property type="entry name" value="Glyco_trans_2-like"/>
</dbReference>
<feature type="domain" description="Spore protein YkvP/CgeB glycosyl transferase-like" evidence="3">
    <location>
        <begin position="701"/>
        <end position="779"/>
    </location>
</feature>
<dbReference type="Proteomes" id="UP000018454">
    <property type="component" value="Unassembled WGS sequence"/>
</dbReference>
<feature type="domain" description="Glycosyltransferase 2-like" evidence="2">
    <location>
        <begin position="837"/>
        <end position="965"/>
    </location>
</feature>
<dbReference type="InterPro" id="IPR055259">
    <property type="entry name" value="YkvP/CgeB_Glyco_trans-like"/>
</dbReference>
<gene>
    <name evidence="4" type="primary">yibD</name>
    <name evidence="4" type="ORF">APO_0632</name>
</gene>
<evidence type="ECO:0000259" key="3">
    <source>
        <dbReference type="Pfam" id="PF13524"/>
    </source>
</evidence>
<dbReference type="SUPFAM" id="SSF53756">
    <property type="entry name" value="UDP-Glycosyltransferase/glycogen phosphorylase"/>
    <property type="match status" value="1"/>
</dbReference>
<feature type="coiled-coil region" evidence="1">
    <location>
        <begin position="250"/>
        <end position="284"/>
    </location>
</feature>
<evidence type="ECO:0000313" key="5">
    <source>
        <dbReference type="Proteomes" id="UP000018454"/>
    </source>
</evidence>
<dbReference type="CDD" id="cd03801">
    <property type="entry name" value="GT4_PimA-like"/>
    <property type="match status" value="1"/>
</dbReference>
<name>F1YRU6_9PROT</name>